<feature type="transmembrane region" description="Helical" evidence="8">
    <location>
        <begin position="78"/>
        <end position="97"/>
    </location>
</feature>
<dbReference type="InterPro" id="IPR024528">
    <property type="entry name" value="ThrE_2"/>
</dbReference>
<dbReference type="InterPro" id="IPR050539">
    <property type="entry name" value="ThrE_Dicarb/AminoAcid_Exp"/>
</dbReference>
<comment type="subcellular location">
    <subcellularLocation>
        <location evidence="1">Cell membrane</location>
        <topology evidence="1">Multi-pass membrane protein</topology>
    </subcellularLocation>
</comment>
<dbReference type="PANTHER" id="PTHR34390">
    <property type="entry name" value="UPF0442 PROTEIN YJJB-RELATED"/>
    <property type="match status" value="1"/>
</dbReference>
<keyword evidence="6 8" id="KW-0472">Membrane</keyword>
<dbReference type="Pfam" id="PF12821">
    <property type="entry name" value="ThrE_2"/>
    <property type="match status" value="1"/>
</dbReference>
<keyword evidence="2" id="KW-1003">Cell membrane</keyword>
<feature type="transmembrane region" description="Helical" evidence="8">
    <location>
        <begin position="51"/>
        <end position="71"/>
    </location>
</feature>
<evidence type="ECO:0000256" key="1">
    <source>
        <dbReference type="ARBA" id="ARBA00004651"/>
    </source>
</evidence>
<evidence type="ECO:0000259" key="9">
    <source>
        <dbReference type="Pfam" id="PF12821"/>
    </source>
</evidence>
<feature type="transmembrane region" description="Helical" evidence="8">
    <location>
        <begin position="117"/>
        <end position="138"/>
    </location>
</feature>
<evidence type="ECO:0000256" key="2">
    <source>
        <dbReference type="ARBA" id="ARBA00022475"/>
    </source>
</evidence>
<evidence type="ECO:0000256" key="7">
    <source>
        <dbReference type="ARBA" id="ARBA00034125"/>
    </source>
</evidence>
<dbReference type="OrthoDB" id="9810047at2"/>
<reference evidence="10 11" key="1">
    <citation type="submission" date="2018-08" db="EMBL/GenBank/DDBJ databases">
        <title>A genome reference for cultivated species of the human gut microbiota.</title>
        <authorList>
            <person name="Zou Y."/>
            <person name="Xue W."/>
            <person name="Luo G."/>
        </authorList>
    </citation>
    <scope>NUCLEOTIDE SEQUENCE [LARGE SCALE GENOMIC DNA]</scope>
    <source>
        <strain evidence="10 11">AF04-15</strain>
    </source>
</reference>
<gene>
    <name evidence="10" type="ORF">DWV29_18850</name>
</gene>
<evidence type="ECO:0000313" key="11">
    <source>
        <dbReference type="Proteomes" id="UP000283880"/>
    </source>
</evidence>
<evidence type="ECO:0000256" key="3">
    <source>
        <dbReference type="ARBA" id="ARBA00022519"/>
    </source>
</evidence>
<dbReference type="RefSeq" id="WP_117777689.1">
    <property type="nucleotide sequence ID" value="NZ_JAWRJJ010000163.1"/>
</dbReference>
<dbReference type="AlphaFoldDB" id="A0A413FBU2"/>
<feature type="domain" description="Threonine/Serine exporter ThrE" evidence="9">
    <location>
        <begin position="6"/>
        <end position="133"/>
    </location>
</feature>
<evidence type="ECO:0000256" key="5">
    <source>
        <dbReference type="ARBA" id="ARBA00022989"/>
    </source>
</evidence>
<proteinExistence type="inferred from homology"/>
<comment type="caution">
    <text evidence="10">The sequence shown here is derived from an EMBL/GenBank/DDBJ whole genome shotgun (WGS) entry which is preliminary data.</text>
</comment>
<name>A0A413FBU2_9FIRM</name>
<keyword evidence="3" id="KW-0997">Cell inner membrane</keyword>
<comment type="similarity">
    <text evidence="7">Belongs to the ThrE exporter (TC 2.A.79) family.</text>
</comment>
<dbReference type="Proteomes" id="UP000283880">
    <property type="component" value="Unassembled WGS sequence"/>
</dbReference>
<sequence length="193" mass="21004">MVMVIQTMGAFFAVASFTRILELPRRFLMWYGTAGALCWLVYLNVRDGAGSKILAAFAAGLAVAVFSHLAARLLKAPVTVFLIPGILPLVPGASIYNSVYYMIQDNQPQSSHYLAETLQIAGAIAMAVFLVDSLFHMLRAGKNRRAAREEAGERAAADVNCGANRAPEPRGCGKKQGCDTKLCEQMEKFEKKT</sequence>
<keyword evidence="5 8" id="KW-1133">Transmembrane helix</keyword>
<protein>
    <submittedName>
        <fullName evidence="10">Threonine/serine exporter</fullName>
    </submittedName>
</protein>
<dbReference type="GO" id="GO:0005886">
    <property type="term" value="C:plasma membrane"/>
    <property type="evidence" value="ECO:0007669"/>
    <property type="project" value="UniProtKB-SubCell"/>
</dbReference>
<evidence type="ECO:0000313" key="10">
    <source>
        <dbReference type="EMBL" id="RGX26636.1"/>
    </source>
</evidence>
<evidence type="ECO:0000256" key="4">
    <source>
        <dbReference type="ARBA" id="ARBA00022692"/>
    </source>
</evidence>
<keyword evidence="4 8" id="KW-0812">Transmembrane</keyword>
<feature type="transmembrane region" description="Helical" evidence="8">
    <location>
        <begin position="27"/>
        <end position="45"/>
    </location>
</feature>
<evidence type="ECO:0000256" key="6">
    <source>
        <dbReference type="ARBA" id="ARBA00023136"/>
    </source>
</evidence>
<dbReference type="GO" id="GO:0015744">
    <property type="term" value="P:succinate transport"/>
    <property type="evidence" value="ECO:0007669"/>
    <property type="project" value="TreeGrafter"/>
</dbReference>
<accession>A0A413FBU2</accession>
<dbReference type="PANTHER" id="PTHR34390:SF1">
    <property type="entry name" value="SUCCINATE TRANSPORTER SUBUNIT YJJB-RELATED"/>
    <property type="match status" value="1"/>
</dbReference>
<dbReference type="EMBL" id="QSBM01000015">
    <property type="protein sequence ID" value="RGX26636.1"/>
    <property type="molecule type" value="Genomic_DNA"/>
</dbReference>
<evidence type="ECO:0000256" key="8">
    <source>
        <dbReference type="SAM" id="Phobius"/>
    </source>
</evidence>
<organism evidence="10 11">
    <name type="scientific">Enterocloster asparagiformis</name>
    <dbReference type="NCBI Taxonomy" id="333367"/>
    <lineage>
        <taxon>Bacteria</taxon>
        <taxon>Bacillati</taxon>
        <taxon>Bacillota</taxon>
        <taxon>Clostridia</taxon>
        <taxon>Lachnospirales</taxon>
        <taxon>Lachnospiraceae</taxon>
        <taxon>Enterocloster</taxon>
    </lineage>
</organism>